<organism evidence="1 2">
    <name type="scientific">Prunus yedoensis var. nudiflora</name>
    <dbReference type="NCBI Taxonomy" id="2094558"/>
    <lineage>
        <taxon>Eukaryota</taxon>
        <taxon>Viridiplantae</taxon>
        <taxon>Streptophyta</taxon>
        <taxon>Embryophyta</taxon>
        <taxon>Tracheophyta</taxon>
        <taxon>Spermatophyta</taxon>
        <taxon>Magnoliopsida</taxon>
        <taxon>eudicotyledons</taxon>
        <taxon>Gunneridae</taxon>
        <taxon>Pentapetalae</taxon>
        <taxon>rosids</taxon>
        <taxon>fabids</taxon>
        <taxon>Rosales</taxon>
        <taxon>Rosaceae</taxon>
        <taxon>Amygdaloideae</taxon>
        <taxon>Amygdaleae</taxon>
        <taxon>Prunus</taxon>
    </lineage>
</organism>
<accession>A0A314ZIW3</accession>
<evidence type="ECO:0000313" key="2">
    <source>
        <dbReference type="Proteomes" id="UP000250321"/>
    </source>
</evidence>
<reference evidence="1 2" key="1">
    <citation type="submission" date="2018-02" db="EMBL/GenBank/DDBJ databases">
        <title>Draft genome of wild Prunus yedoensis var. nudiflora.</title>
        <authorList>
            <person name="Baek S."/>
            <person name="Kim J.-H."/>
            <person name="Choi K."/>
            <person name="Kim G.-B."/>
            <person name="Cho A."/>
            <person name="Jang H."/>
            <person name="Shin C.-H."/>
            <person name="Yu H.-J."/>
            <person name="Mun J.-H."/>
        </authorList>
    </citation>
    <scope>NUCLEOTIDE SEQUENCE [LARGE SCALE GENOMIC DNA]</scope>
    <source>
        <strain evidence="2">cv. Jeju island</strain>
        <tissue evidence="1">Leaf</tissue>
    </source>
</reference>
<dbReference type="EMBL" id="PJQY01000171">
    <property type="protein sequence ID" value="PQQ16761.1"/>
    <property type="molecule type" value="Genomic_DNA"/>
</dbReference>
<keyword evidence="2" id="KW-1185">Reference proteome</keyword>
<dbReference type="Proteomes" id="UP000250321">
    <property type="component" value="Unassembled WGS sequence"/>
</dbReference>
<name>A0A314ZIW3_PRUYE</name>
<proteinExistence type="predicted"/>
<dbReference type="AlphaFoldDB" id="A0A314ZIW3"/>
<gene>
    <name evidence="1" type="ORF">Pyn_28144</name>
</gene>
<sequence>MTFSQSTAPLPPSFHCSTSCSRRWCRRSRQALETEEPPWPSYTAKNWYESTFARETASFMFLRRPMTEIEP</sequence>
<comment type="caution">
    <text evidence="1">The sequence shown here is derived from an EMBL/GenBank/DDBJ whole genome shotgun (WGS) entry which is preliminary data.</text>
</comment>
<evidence type="ECO:0000313" key="1">
    <source>
        <dbReference type="EMBL" id="PQQ16761.1"/>
    </source>
</evidence>
<protein>
    <submittedName>
        <fullName evidence="1">Uncharacterized protein</fullName>
    </submittedName>
</protein>